<evidence type="ECO:0000313" key="1">
    <source>
        <dbReference type="EMBL" id="CSC25830.1"/>
    </source>
</evidence>
<dbReference type="AlphaFoldDB" id="A0A655Y1A6"/>
<accession>A0A655Y1A6</accession>
<dbReference type="Proteomes" id="UP000041770">
    <property type="component" value="Unassembled WGS sequence"/>
</dbReference>
<proteinExistence type="predicted"/>
<sequence length="82" mass="8831">MATRFGETKCISHDFAGGIDMLNFGAVFGDRTKNTHRIHALVGLLLLIVTFDCAANSDHRIAFRIGCRDACYKVAAAGARCG</sequence>
<gene>
    <name evidence="1" type="ORF">ERS013200_00990</name>
</gene>
<name>A0A655Y1A6_VIBCL</name>
<organism evidence="1 2">
    <name type="scientific">Vibrio cholerae</name>
    <dbReference type="NCBI Taxonomy" id="666"/>
    <lineage>
        <taxon>Bacteria</taxon>
        <taxon>Pseudomonadati</taxon>
        <taxon>Pseudomonadota</taxon>
        <taxon>Gammaproteobacteria</taxon>
        <taxon>Vibrionales</taxon>
        <taxon>Vibrionaceae</taxon>
        <taxon>Vibrio</taxon>
    </lineage>
</organism>
<protein>
    <submittedName>
        <fullName evidence="1">Uncharacterized protein</fullName>
    </submittedName>
</protein>
<evidence type="ECO:0000313" key="2">
    <source>
        <dbReference type="Proteomes" id="UP000041770"/>
    </source>
</evidence>
<dbReference type="EMBL" id="CWQY01000004">
    <property type="protein sequence ID" value="CSC25830.1"/>
    <property type="molecule type" value="Genomic_DNA"/>
</dbReference>
<reference evidence="1 2" key="1">
    <citation type="submission" date="2015-07" db="EMBL/GenBank/DDBJ databases">
        <authorList>
            <consortium name="Pathogen Informatics"/>
        </authorList>
    </citation>
    <scope>NUCLEOTIDE SEQUENCE [LARGE SCALE GENOMIC DNA]</scope>
    <source>
        <strain evidence="1 2">A316</strain>
    </source>
</reference>